<name>A0A1F4VDM7_UNCKA</name>
<dbReference type="EMBL" id="MEVC01000013">
    <property type="protein sequence ID" value="OGC54793.1"/>
    <property type="molecule type" value="Genomic_DNA"/>
</dbReference>
<organism evidence="1 2">
    <name type="scientific">candidate division WWE3 bacterium RIFCSPHIGHO2_01_FULL_48_15</name>
    <dbReference type="NCBI Taxonomy" id="1802619"/>
    <lineage>
        <taxon>Bacteria</taxon>
        <taxon>Katanobacteria</taxon>
    </lineage>
</organism>
<evidence type="ECO:0000313" key="1">
    <source>
        <dbReference type="EMBL" id="OGC54793.1"/>
    </source>
</evidence>
<reference evidence="1 2" key="1">
    <citation type="journal article" date="2016" name="Nat. Commun.">
        <title>Thousands of microbial genomes shed light on interconnected biogeochemical processes in an aquifer system.</title>
        <authorList>
            <person name="Anantharaman K."/>
            <person name="Brown C.T."/>
            <person name="Hug L.A."/>
            <person name="Sharon I."/>
            <person name="Castelle C.J."/>
            <person name="Probst A.J."/>
            <person name="Thomas B.C."/>
            <person name="Singh A."/>
            <person name="Wilkins M.J."/>
            <person name="Karaoz U."/>
            <person name="Brodie E.L."/>
            <person name="Williams K.H."/>
            <person name="Hubbard S.S."/>
            <person name="Banfield J.F."/>
        </authorList>
    </citation>
    <scope>NUCLEOTIDE SEQUENCE [LARGE SCALE GENOMIC DNA]</scope>
</reference>
<dbReference type="AlphaFoldDB" id="A0A1F4VDM7"/>
<gene>
    <name evidence="1" type="ORF">A2797_00785</name>
</gene>
<dbReference type="Proteomes" id="UP000179005">
    <property type="component" value="Unassembled WGS sequence"/>
</dbReference>
<protein>
    <recommendedName>
        <fullName evidence="3">Nucleoside 2-deoxyribosyltransferase</fullName>
    </recommendedName>
</protein>
<evidence type="ECO:0008006" key="3">
    <source>
        <dbReference type="Google" id="ProtNLM"/>
    </source>
</evidence>
<accession>A0A1F4VDM7</accession>
<sequence length="126" mass="14423">MSKIFIICPVRNASEESNAYIRGYVERLEERGHKVHWPMRDTKQDDPTGGLMVCRDNFEAILAADEVHIFWDPESRGSRFDGGMLFALLRLGYRKKIVFINDVRPTPGKSFENIFLAIAGGFDLSR</sequence>
<dbReference type="STRING" id="1802619.A2797_00785"/>
<comment type="caution">
    <text evidence="1">The sequence shown here is derived from an EMBL/GenBank/DDBJ whole genome shotgun (WGS) entry which is preliminary data.</text>
</comment>
<dbReference type="SUPFAM" id="SSF52309">
    <property type="entry name" value="N-(deoxy)ribosyltransferase-like"/>
    <property type="match status" value="1"/>
</dbReference>
<proteinExistence type="predicted"/>
<evidence type="ECO:0000313" key="2">
    <source>
        <dbReference type="Proteomes" id="UP000179005"/>
    </source>
</evidence>